<comment type="subcellular location">
    <subcellularLocation>
        <location evidence="5">Cytoplasm</location>
    </subcellularLocation>
</comment>
<evidence type="ECO:0000313" key="10">
    <source>
        <dbReference type="EMBL" id="KJH71366.1"/>
    </source>
</evidence>
<dbReference type="PROSITE" id="PS50110">
    <property type="entry name" value="RESPONSE_REGULATORY"/>
    <property type="match status" value="1"/>
</dbReference>
<evidence type="ECO:0000256" key="6">
    <source>
        <dbReference type="PROSITE-ProRule" id="PRU00050"/>
    </source>
</evidence>
<organism evidence="10 11">
    <name type="scientific">Aliterella atlantica CENA595</name>
    <dbReference type="NCBI Taxonomy" id="1618023"/>
    <lineage>
        <taxon>Bacteria</taxon>
        <taxon>Bacillati</taxon>
        <taxon>Cyanobacteriota</taxon>
        <taxon>Cyanophyceae</taxon>
        <taxon>Chroococcidiopsidales</taxon>
        <taxon>Aliterellaceae</taxon>
        <taxon>Aliterella</taxon>
    </lineage>
</organism>
<accession>A0A0D8ZVW8</accession>
<dbReference type="GO" id="GO:0006935">
    <property type="term" value="P:chemotaxis"/>
    <property type="evidence" value="ECO:0007669"/>
    <property type="project" value="UniProtKB-UniRule"/>
</dbReference>
<dbReference type="InterPro" id="IPR035909">
    <property type="entry name" value="CheB_C"/>
</dbReference>
<dbReference type="GO" id="GO:0005737">
    <property type="term" value="C:cytoplasm"/>
    <property type="evidence" value="ECO:0007669"/>
    <property type="project" value="UniProtKB-SubCell"/>
</dbReference>
<evidence type="ECO:0000256" key="5">
    <source>
        <dbReference type="HAMAP-Rule" id="MF_00099"/>
    </source>
</evidence>
<dbReference type="Proteomes" id="UP000032452">
    <property type="component" value="Unassembled WGS sequence"/>
</dbReference>
<dbReference type="Pfam" id="PF01339">
    <property type="entry name" value="CheB_methylest"/>
    <property type="match status" value="1"/>
</dbReference>
<name>A0A0D8ZVW8_9CYAN</name>
<comment type="catalytic activity">
    <reaction evidence="5">
        <text>L-glutaminyl-[protein] + H2O = L-glutamyl-[protein] + NH4(+)</text>
        <dbReference type="Rhea" id="RHEA:16441"/>
        <dbReference type="Rhea" id="RHEA-COMP:10207"/>
        <dbReference type="Rhea" id="RHEA-COMP:10208"/>
        <dbReference type="ChEBI" id="CHEBI:15377"/>
        <dbReference type="ChEBI" id="CHEBI:28938"/>
        <dbReference type="ChEBI" id="CHEBI:29973"/>
        <dbReference type="ChEBI" id="CHEBI:30011"/>
        <dbReference type="EC" id="3.5.1.44"/>
    </reaction>
</comment>
<dbReference type="GO" id="GO:0000156">
    <property type="term" value="F:phosphorelay response regulator activity"/>
    <property type="evidence" value="ECO:0007669"/>
    <property type="project" value="InterPro"/>
</dbReference>
<dbReference type="PANTHER" id="PTHR42872">
    <property type="entry name" value="PROTEIN-GLUTAMATE METHYLESTERASE/PROTEIN-GLUTAMINE GLUTAMINASE"/>
    <property type="match status" value="1"/>
</dbReference>
<keyword evidence="11" id="KW-1185">Reference proteome</keyword>
<keyword evidence="3 5" id="KW-0378">Hydrolase</keyword>
<sequence>MTNPTSVLLVEDSPVALEILERLLSSSPDIKVVGKARNGKEALDLIPKLQPKVICTDLHMKGMDGLEFTKHVMANDPRPILVVSTSVQKEDTHTIFELLQAGAVDVFPKPSTGLASDYEQVKRDLIGKIKILSGVTVFTKRQQPSVKAVEVNPSMSAIANVTRSLRVITIGASTGGPQAIHKILAQFPAEFPVPIICTQHISQGFLQGLVDWLDSECKVKVKVAQVGESPLPGTVYFAPDNSHLELDAQGKFIYSSALPVDGHCPSVTVTFKSVAKFYGRSAAGILLTGMGRDGAEGMRAIAQVGGMTFAQDEKTCIVFGMPKEAIALNVVQQVLPIQEIAPLLLRKVGINRI</sequence>
<dbReference type="NCBIfam" id="NF001965">
    <property type="entry name" value="PRK00742.1"/>
    <property type="match status" value="1"/>
</dbReference>
<reference evidence="10 11" key="1">
    <citation type="submission" date="2015-02" db="EMBL/GenBank/DDBJ databases">
        <title>Draft genome of a novel marine cyanobacterium (Chroococcales) isolated from South Atlantic Ocean.</title>
        <authorList>
            <person name="Rigonato J."/>
            <person name="Alvarenga D.O."/>
            <person name="Branco L.H."/>
            <person name="Varani A.M."/>
            <person name="Brandini F.P."/>
            <person name="Fiore M.F."/>
        </authorList>
    </citation>
    <scope>NUCLEOTIDE SEQUENCE [LARGE SCALE GENOMIC DNA]</scope>
    <source>
        <strain evidence="10 11">CENA595</strain>
    </source>
</reference>
<dbReference type="SUPFAM" id="SSF52172">
    <property type="entry name" value="CheY-like"/>
    <property type="match status" value="1"/>
</dbReference>
<evidence type="ECO:0000256" key="7">
    <source>
        <dbReference type="PROSITE-ProRule" id="PRU00169"/>
    </source>
</evidence>
<protein>
    <recommendedName>
        <fullName evidence="5">Protein-glutamate methylesterase/protein-glutamine glutaminase</fullName>
        <ecNumber evidence="5">3.1.1.61</ecNumber>
        <ecNumber evidence="5">3.5.1.44</ecNumber>
    </recommendedName>
</protein>
<dbReference type="EC" id="3.5.1.44" evidence="5"/>
<evidence type="ECO:0000256" key="3">
    <source>
        <dbReference type="ARBA" id="ARBA00022801"/>
    </source>
</evidence>
<evidence type="ECO:0000256" key="4">
    <source>
        <dbReference type="ARBA" id="ARBA00048267"/>
    </source>
</evidence>
<dbReference type="PIRSF" id="PIRSF000876">
    <property type="entry name" value="RR_chemtxs_CheB"/>
    <property type="match status" value="1"/>
</dbReference>
<dbReference type="NCBIfam" id="NF009206">
    <property type="entry name" value="PRK12555.1"/>
    <property type="match status" value="1"/>
</dbReference>
<feature type="active site" evidence="5 6">
    <location>
        <position position="293"/>
    </location>
</feature>
<dbReference type="PATRIC" id="fig|1618023.3.peg.4400"/>
<comment type="similarity">
    <text evidence="5">Belongs to the CheB family.</text>
</comment>
<dbReference type="PROSITE" id="PS50122">
    <property type="entry name" value="CHEB"/>
    <property type="match status" value="1"/>
</dbReference>
<dbReference type="InterPro" id="IPR000673">
    <property type="entry name" value="Sig_transdc_resp-reg_Me-estase"/>
</dbReference>
<dbReference type="Pfam" id="PF00072">
    <property type="entry name" value="Response_reg"/>
    <property type="match status" value="1"/>
</dbReference>
<evidence type="ECO:0000256" key="1">
    <source>
        <dbReference type="ARBA" id="ARBA00022490"/>
    </source>
</evidence>
<dbReference type="OrthoDB" id="9793421at2"/>
<evidence type="ECO:0000259" key="8">
    <source>
        <dbReference type="PROSITE" id="PS50110"/>
    </source>
</evidence>
<keyword evidence="1 5" id="KW-0963">Cytoplasm</keyword>
<evidence type="ECO:0000259" key="9">
    <source>
        <dbReference type="PROSITE" id="PS50122"/>
    </source>
</evidence>
<comment type="domain">
    <text evidence="5">Contains a C-terminal catalytic domain, and an N-terminal region which modulates catalytic activity.</text>
</comment>
<dbReference type="HAMAP" id="MF_00099">
    <property type="entry name" value="CheB_chemtxs"/>
    <property type="match status" value="1"/>
</dbReference>
<dbReference type="InterPro" id="IPR008248">
    <property type="entry name" value="CheB-like"/>
</dbReference>
<dbReference type="STRING" id="1618023.UH38_12445"/>
<dbReference type="GO" id="GO:0008984">
    <property type="term" value="F:protein-glutamate methylesterase activity"/>
    <property type="evidence" value="ECO:0007669"/>
    <property type="project" value="UniProtKB-UniRule"/>
</dbReference>
<dbReference type="EMBL" id="JYON01000012">
    <property type="protein sequence ID" value="KJH71366.1"/>
    <property type="molecule type" value="Genomic_DNA"/>
</dbReference>
<dbReference type="RefSeq" id="WP_045054988.1">
    <property type="nucleotide sequence ID" value="NZ_CAWMDP010000050.1"/>
</dbReference>
<dbReference type="SMART" id="SM00448">
    <property type="entry name" value="REC"/>
    <property type="match status" value="1"/>
</dbReference>
<dbReference type="Gene3D" id="3.40.50.180">
    <property type="entry name" value="Methylesterase CheB, C-terminal domain"/>
    <property type="match status" value="1"/>
</dbReference>
<keyword evidence="2 5" id="KW-0145">Chemotaxis</keyword>
<dbReference type="AlphaFoldDB" id="A0A0D8ZVW8"/>
<comment type="catalytic activity">
    <reaction evidence="4 5">
        <text>[protein]-L-glutamate 5-O-methyl ester + H2O = L-glutamyl-[protein] + methanol + H(+)</text>
        <dbReference type="Rhea" id="RHEA:23236"/>
        <dbReference type="Rhea" id="RHEA-COMP:10208"/>
        <dbReference type="Rhea" id="RHEA-COMP:10311"/>
        <dbReference type="ChEBI" id="CHEBI:15377"/>
        <dbReference type="ChEBI" id="CHEBI:15378"/>
        <dbReference type="ChEBI" id="CHEBI:17790"/>
        <dbReference type="ChEBI" id="CHEBI:29973"/>
        <dbReference type="ChEBI" id="CHEBI:82795"/>
        <dbReference type="EC" id="3.1.1.61"/>
    </reaction>
</comment>
<feature type="active site" evidence="5 6">
    <location>
        <position position="200"/>
    </location>
</feature>
<comment type="caution">
    <text evidence="10">The sequence shown here is derived from an EMBL/GenBank/DDBJ whole genome shotgun (WGS) entry which is preliminary data.</text>
</comment>
<feature type="domain" description="Response regulatory" evidence="8">
    <location>
        <begin position="6"/>
        <end position="124"/>
    </location>
</feature>
<dbReference type="InterPro" id="IPR001789">
    <property type="entry name" value="Sig_transdc_resp-reg_receiver"/>
</dbReference>
<feature type="domain" description="CheB-type methylesterase" evidence="9">
    <location>
        <begin position="161"/>
        <end position="351"/>
    </location>
</feature>
<proteinExistence type="inferred from homology"/>
<dbReference type="SUPFAM" id="SSF52738">
    <property type="entry name" value="Methylesterase CheB, C-terminal domain"/>
    <property type="match status" value="1"/>
</dbReference>
<dbReference type="CDD" id="cd16432">
    <property type="entry name" value="CheB_Rec"/>
    <property type="match status" value="1"/>
</dbReference>
<evidence type="ECO:0000256" key="2">
    <source>
        <dbReference type="ARBA" id="ARBA00022500"/>
    </source>
</evidence>
<dbReference type="EC" id="3.1.1.61" evidence="5"/>
<feature type="active site" evidence="5 6">
    <location>
        <position position="173"/>
    </location>
</feature>
<keyword evidence="5 7" id="KW-0597">Phosphoprotein</keyword>
<evidence type="ECO:0000313" key="11">
    <source>
        <dbReference type="Proteomes" id="UP000032452"/>
    </source>
</evidence>
<dbReference type="CDD" id="cd17541">
    <property type="entry name" value="REC_CheB-like"/>
    <property type="match status" value="1"/>
</dbReference>
<dbReference type="PANTHER" id="PTHR42872:SF6">
    <property type="entry name" value="PROTEIN-GLUTAMATE METHYLESTERASE_PROTEIN-GLUTAMINE GLUTAMINASE"/>
    <property type="match status" value="1"/>
</dbReference>
<comment type="function">
    <text evidence="5">Involved in chemotaxis. Part of a chemotaxis signal transduction system that modulates chemotaxis in response to various stimuli. Catalyzes the demethylation of specific methylglutamate residues introduced into the chemoreceptors (methyl-accepting chemotaxis proteins or MCP) by CheR. Also mediates the irreversible deamidation of specific glutamine residues to glutamic acid.</text>
</comment>
<dbReference type="InterPro" id="IPR011006">
    <property type="entry name" value="CheY-like_superfamily"/>
</dbReference>
<gene>
    <name evidence="5" type="primary">cheB</name>
    <name evidence="10" type="ORF">UH38_12445</name>
</gene>
<feature type="modified residue" description="4-aspartylphosphate" evidence="5 7">
    <location>
        <position position="57"/>
    </location>
</feature>
<dbReference type="Gene3D" id="3.40.50.2300">
    <property type="match status" value="1"/>
</dbReference>
<dbReference type="GO" id="GO:0050568">
    <property type="term" value="F:protein-glutamine glutaminase activity"/>
    <property type="evidence" value="ECO:0007669"/>
    <property type="project" value="UniProtKB-UniRule"/>
</dbReference>
<comment type="PTM">
    <text evidence="5">Phosphorylated by CheA. Phosphorylation of the N-terminal regulatory domain activates the methylesterase activity.</text>
</comment>